<dbReference type="EMBL" id="JADGMS010000019">
    <property type="protein sequence ID" value="KAF9661742.1"/>
    <property type="molecule type" value="Genomic_DNA"/>
</dbReference>
<dbReference type="Proteomes" id="UP000657918">
    <property type="component" value="Unassembled WGS sequence"/>
</dbReference>
<accession>A0A835IZC8</accession>
<keyword evidence="3" id="KW-1185">Reference proteome</keyword>
<dbReference type="OrthoDB" id="407221at2759"/>
<reference evidence="2 3" key="1">
    <citation type="submission" date="2020-10" db="EMBL/GenBank/DDBJ databases">
        <title>Plant Genome Project.</title>
        <authorList>
            <person name="Zhang R.-G."/>
        </authorList>
    </citation>
    <scope>NUCLEOTIDE SEQUENCE [LARGE SCALE GENOMIC DNA]</scope>
    <source>
        <strain evidence="2">FAFU-HL-1</strain>
        <tissue evidence="2">Leaf</tissue>
    </source>
</reference>
<evidence type="ECO:0000313" key="3">
    <source>
        <dbReference type="Proteomes" id="UP000657918"/>
    </source>
</evidence>
<comment type="caution">
    <text evidence="2">The sequence shown here is derived from an EMBL/GenBank/DDBJ whole genome shotgun (WGS) entry which is preliminary data.</text>
</comment>
<gene>
    <name evidence="2" type="ORF">SADUNF_Sadunf19G0100200</name>
</gene>
<dbReference type="AlphaFoldDB" id="A0A835IZC8"/>
<organism evidence="2 3">
    <name type="scientific">Salix dunnii</name>
    <dbReference type="NCBI Taxonomy" id="1413687"/>
    <lineage>
        <taxon>Eukaryota</taxon>
        <taxon>Viridiplantae</taxon>
        <taxon>Streptophyta</taxon>
        <taxon>Embryophyta</taxon>
        <taxon>Tracheophyta</taxon>
        <taxon>Spermatophyta</taxon>
        <taxon>Magnoliopsida</taxon>
        <taxon>eudicotyledons</taxon>
        <taxon>Gunneridae</taxon>
        <taxon>Pentapetalae</taxon>
        <taxon>rosids</taxon>
        <taxon>fabids</taxon>
        <taxon>Malpighiales</taxon>
        <taxon>Salicaceae</taxon>
        <taxon>Saliceae</taxon>
        <taxon>Salix</taxon>
    </lineage>
</organism>
<sequence length="82" mass="8802">MLISELSFCSGLNIGSCFIIFTFLLIFLVAKGDARRLGLIVDLVKYWLSVSAQPTDTVCGIKLSSAQGNCFLPCLSTPSSLP</sequence>
<keyword evidence="1" id="KW-0812">Transmembrane</keyword>
<protein>
    <submittedName>
        <fullName evidence="2">Uncharacterized protein</fullName>
    </submittedName>
</protein>
<evidence type="ECO:0000256" key="1">
    <source>
        <dbReference type="SAM" id="Phobius"/>
    </source>
</evidence>
<keyword evidence="1" id="KW-0472">Membrane</keyword>
<proteinExistence type="predicted"/>
<feature type="transmembrane region" description="Helical" evidence="1">
    <location>
        <begin position="12"/>
        <end position="30"/>
    </location>
</feature>
<name>A0A835IZC8_9ROSI</name>
<evidence type="ECO:0000313" key="2">
    <source>
        <dbReference type="EMBL" id="KAF9661742.1"/>
    </source>
</evidence>
<keyword evidence="1" id="KW-1133">Transmembrane helix</keyword>